<sequence length="421" mass="47148">MESILEEIFGDVLIPRLYPQSFVAKTDINKIRDMLLHGPPVTGKSLIARTVRDILNVNPKVIRGPEIFSSVLGQSEQNIRDLFEDARQDQRNFGSNSKLHVIVFDEIDAVCKNRTQSSSVRDTVHDNVTAQLLAEIDGMIYLDNILLIGTTNILEAIDPALLRSGRMEKVIKIELPDAAARSAIFDIHTKALIRNAALNEDVNINHIIRRTAGMTGAHMEQIVRLAVQAAMRRDILKRDARQDQRNFGSNSKLHAIVFDEIDAVCKNRTQSSSVRDTVHDNVTAQLLAEIDGMIYLDNILLIGTINILEVIDPALLRSGRMEKVIKIELPDAAARSAIFDIHTKALIRNAALNEDIDINHSIRRTGGMTGAHMEQIVRLAVQAAMRRDILKRDKFDITEEEAEALEVCHRDFIEALSKITI</sequence>
<dbReference type="GO" id="GO:0016887">
    <property type="term" value="F:ATP hydrolysis activity"/>
    <property type="evidence" value="ECO:0007669"/>
    <property type="project" value="InterPro"/>
</dbReference>
<evidence type="ECO:0000259" key="5">
    <source>
        <dbReference type="SMART" id="SM00382"/>
    </source>
</evidence>
<dbReference type="SUPFAM" id="SSF52540">
    <property type="entry name" value="P-loop containing nucleoside triphosphate hydrolases"/>
    <property type="match status" value="2"/>
</dbReference>
<dbReference type="PANTHER" id="PTHR23078:SF2">
    <property type="entry name" value="VESICLE-FUSING ATPASE"/>
    <property type="match status" value="1"/>
</dbReference>
<keyword evidence="3" id="KW-0547">Nucleotide-binding</keyword>
<dbReference type="GO" id="GO:0043001">
    <property type="term" value="P:Golgi to plasma membrane protein transport"/>
    <property type="evidence" value="ECO:0007669"/>
    <property type="project" value="TreeGrafter"/>
</dbReference>
<dbReference type="InterPro" id="IPR003959">
    <property type="entry name" value="ATPase_AAA_core"/>
</dbReference>
<dbReference type="FunFam" id="3.40.50.300:FF:000154">
    <property type="entry name" value="Vesicle-fusing ATPase 1"/>
    <property type="match status" value="1"/>
</dbReference>
<keyword evidence="4" id="KW-0963">Cytoplasm</keyword>
<accession>A0A815DQB8</accession>
<dbReference type="Gene3D" id="1.10.8.60">
    <property type="match status" value="2"/>
</dbReference>
<dbReference type="AlphaFoldDB" id="A0A815DQB8"/>
<dbReference type="InterPro" id="IPR003593">
    <property type="entry name" value="AAA+_ATPase"/>
</dbReference>
<gene>
    <name evidence="6" type="ORF">RFH988_LOCUS29669</name>
</gene>
<dbReference type="GO" id="GO:0035494">
    <property type="term" value="P:SNARE complex disassembly"/>
    <property type="evidence" value="ECO:0007669"/>
    <property type="project" value="InterPro"/>
</dbReference>
<dbReference type="GO" id="GO:0005795">
    <property type="term" value="C:Golgi stack"/>
    <property type="evidence" value="ECO:0007669"/>
    <property type="project" value="TreeGrafter"/>
</dbReference>
<evidence type="ECO:0000256" key="4">
    <source>
        <dbReference type="RuleBase" id="RU367045"/>
    </source>
</evidence>
<evidence type="ECO:0000256" key="2">
    <source>
        <dbReference type="ARBA" id="ARBA00022927"/>
    </source>
</evidence>
<comment type="catalytic activity">
    <reaction evidence="4">
        <text>ATP + H2O = ADP + phosphate + H(+)</text>
        <dbReference type="Rhea" id="RHEA:13065"/>
        <dbReference type="ChEBI" id="CHEBI:15377"/>
        <dbReference type="ChEBI" id="CHEBI:15378"/>
        <dbReference type="ChEBI" id="CHEBI:30616"/>
        <dbReference type="ChEBI" id="CHEBI:43474"/>
        <dbReference type="ChEBI" id="CHEBI:456216"/>
        <dbReference type="EC" id="3.6.4.6"/>
    </reaction>
</comment>
<dbReference type="Proteomes" id="UP000663882">
    <property type="component" value="Unassembled WGS sequence"/>
</dbReference>
<keyword evidence="4" id="KW-0931">ER-Golgi transport</keyword>
<comment type="similarity">
    <text evidence="3">Belongs to the AAA ATPase family.</text>
</comment>
<dbReference type="OrthoDB" id="9982946at2759"/>
<name>A0A815DQB8_9BILA</name>
<dbReference type="EMBL" id="CAJNOO010002828">
    <property type="protein sequence ID" value="CAF1299966.1"/>
    <property type="molecule type" value="Genomic_DNA"/>
</dbReference>
<dbReference type="SMART" id="SM00382">
    <property type="entry name" value="AAA"/>
    <property type="match status" value="1"/>
</dbReference>
<dbReference type="InterPro" id="IPR027417">
    <property type="entry name" value="P-loop_NTPase"/>
</dbReference>
<evidence type="ECO:0000313" key="6">
    <source>
        <dbReference type="EMBL" id="CAF1299966.1"/>
    </source>
</evidence>
<dbReference type="PANTHER" id="PTHR23078">
    <property type="entry name" value="VESICULAR-FUSION PROTEIN NSF"/>
    <property type="match status" value="1"/>
</dbReference>
<comment type="function">
    <text evidence="4">Required for vesicle-mediated transport. Catalyzes the fusion of transport vesicles within the Golgi cisternae. Is also required for transport from the endoplasmic reticulum to the Golgi stack. Seems to function as a fusion protein required for the delivery of cargo proteins to all compartments of the Golgi stack independent of vesicle origin.</text>
</comment>
<proteinExistence type="inferred from homology"/>
<keyword evidence="3" id="KW-0067">ATP-binding</keyword>
<dbReference type="Gene3D" id="3.40.50.300">
    <property type="entry name" value="P-loop containing nucleotide triphosphate hydrolases"/>
    <property type="match status" value="2"/>
</dbReference>
<dbReference type="PROSITE" id="PS00674">
    <property type="entry name" value="AAA"/>
    <property type="match status" value="1"/>
</dbReference>
<evidence type="ECO:0000313" key="7">
    <source>
        <dbReference type="Proteomes" id="UP000663882"/>
    </source>
</evidence>
<dbReference type="Pfam" id="PF00004">
    <property type="entry name" value="AAA"/>
    <property type="match status" value="2"/>
</dbReference>
<keyword evidence="4" id="KW-0460">Magnesium</keyword>
<keyword evidence="2 4" id="KW-0653">Protein transport</keyword>
<comment type="caution">
    <text evidence="6">The sequence shown here is derived from an EMBL/GenBank/DDBJ whole genome shotgun (WGS) entry which is preliminary data.</text>
</comment>
<dbReference type="EC" id="3.6.4.6" evidence="4"/>
<keyword evidence="1 4" id="KW-0813">Transport</keyword>
<reference evidence="6" key="1">
    <citation type="submission" date="2021-02" db="EMBL/GenBank/DDBJ databases">
        <authorList>
            <person name="Nowell W R."/>
        </authorList>
    </citation>
    <scope>NUCLEOTIDE SEQUENCE</scope>
</reference>
<dbReference type="GO" id="GO:0046872">
    <property type="term" value="F:metal ion binding"/>
    <property type="evidence" value="ECO:0007669"/>
    <property type="project" value="UniProtKB-UniRule"/>
</dbReference>
<dbReference type="InterPro" id="IPR039812">
    <property type="entry name" value="Vesicle-fus_ATPase"/>
</dbReference>
<dbReference type="InterPro" id="IPR003960">
    <property type="entry name" value="ATPase_AAA_CS"/>
</dbReference>
<dbReference type="GO" id="GO:0006891">
    <property type="term" value="P:intra-Golgi vesicle-mediated transport"/>
    <property type="evidence" value="ECO:0007669"/>
    <property type="project" value="TreeGrafter"/>
</dbReference>
<evidence type="ECO:0000256" key="3">
    <source>
        <dbReference type="RuleBase" id="RU003651"/>
    </source>
</evidence>
<keyword evidence="4" id="KW-0378">Hydrolase</keyword>
<evidence type="ECO:0000256" key="1">
    <source>
        <dbReference type="ARBA" id="ARBA00022448"/>
    </source>
</evidence>
<comment type="cofactor">
    <cofactor evidence="4">
        <name>Mg(2+)</name>
        <dbReference type="ChEBI" id="CHEBI:18420"/>
    </cofactor>
    <text evidence="4">Binds 1 Mg(2+) ion per subunit.</text>
</comment>
<feature type="domain" description="AAA+ ATPase" evidence="5">
    <location>
        <begin position="30"/>
        <end position="177"/>
    </location>
</feature>
<protein>
    <recommendedName>
        <fullName evidence="4">Vesicle-fusing ATPase</fullName>
        <ecNumber evidence="4">3.6.4.6</ecNumber>
    </recommendedName>
</protein>
<keyword evidence="4" id="KW-0479">Metal-binding</keyword>
<comment type="subcellular location">
    <subcellularLocation>
        <location evidence="4">Cytoplasm</location>
    </subcellularLocation>
</comment>
<organism evidence="6 7">
    <name type="scientific">Rotaria sordida</name>
    <dbReference type="NCBI Taxonomy" id="392033"/>
    <lineage>
        <taxon>Eukaryota</taxon>
        <taxon>Metazoa</taxon>
        <taxon>Spiralia</taxon>
        <taxon>Gnathifera</taxon>
        <taxon>Rotifera</taxon>
        <taxon>Eurotatoria</taxon>
        <taxon>Bdelloidea</taxon>
        <taxon>Philodinida</taxon>
        <taxon>Philodinidae</taxon>
        <taxon>Rotaria</taxon>
    </lineage>
</organism>
<dbReference type="GO" id="GO:0005524">
    <property type="term" value="F:ATP binding"/>
    <property type="evidence" value="ECO:0007669"/>
    <property type="project" value="UniProtKB-UniRule"/>
</dbReference>